<dbReference type="AlphaFoldDB" id="A0A212DDJ6"/>
<dbReference type="Proteomes" id="UP000242450">
    <property type="component" value="Chromosome 4"/>
</dbReference>
<sequence length="80" mass="8684">MAQKLTNNKKEILQDLDGDNLPLPPYWMMTCPPLNAPPGPEATLTPNPRPDCRASISAGSDPSNEDLWSAPPGFHLSRTS</sequence>
<dbReference type="EMBL" id="MKHE01000004">
    <property type="protein sequence ID" value="OWK16252.1"/>
    <property type="molecule type" value="Genomic_DNA"/>
</dbReference>
<keyword evidence="3" id="KW-1185">Reference proteome</keyword>
<comment type="caution">
    <text evidence="2">The sequence shown here is derived from an EMBL/GenBank/DDBJ whole genome shotgun (WGS) entry which is preliminary data.</text>
</comment>
<reference evidence="2 3" key="1">
    <citation type="journal article" date="2018" name="Mol. Genet. Genomics">
        <title>The red deer Cervus elaphus genome CerEla1.0: sequencing, annotating, genes, and chromosomes.</title>
        <authorList>
            <person name="Bana N.A."/>
            <person name="Nyiri A."/>
            <person name="Nagy J."/>
            <person name="Frank K."/>
            <person name="Nagy T."/>
            <person name="Steger V."/>
            <person name="Schiller M."/>
            <person name="Lakatos P."/>
            <person name="Sugar L."/>
            <person name="Horn P."/>
            <person name="Barta E."/>
            <person name="Orosz L."/>
        </authorList>
    </citation>
    <scope>NUCLEOTIDE SEQUENCE [LARGE SCALE GENOMIC DNA]</scope>
    <source>
        <strain evidence="2">Hungarian</strain>
    </source>
</reference>
<proteinExistence type="predicted"/>
<evidence type="ECO:0000313" key="2">
    <source>
        <dbReference type="EMBL" id="OWK16252.1"/>
    </source>
</evidence>
<name>A0A212DDJ6_CEREH</name>
<evidence type="ECO:0000313" key="3">
    <source>
        <dbReference type="Proteomes" id="UP000242450"/>
    </source>
</evidence>
<gene>
    <name evidence="2" type="ORF">Celaphus_00004091</name>
</gene>
<accession>A0A212DDJ6</accession>
<protein>
    <submittedName>
        <fullName evidence="2">Uncharacterized protein</fullName>
    </submittedName>
</protein>
<organism evidence="2 3">
    <name type="scientific">Cervus elaphus hippelaphus</name>
    <name type="common">European red deer</name>
    <dbReference type="NCBI Taxonomy" id="46360"/>
    <lineage>
        <taxon>Eukaryota</taxon>
        <taxon>Metazoa</taxon>
        <taxon>Chordata</taxon>
        <taxon>Craniata</taxon>
        <taxon>Vertebrata</taxon>
        <taxon>Euteleostomi</taxon>
        <taxon>Mammalia</taxon>
        <taxon>Eutheria</taxon>
        <taxon>Laurasiatheria</taxon>
        <taxon>Artiodactyla</taxon>
        <taxon>Ruminantia</taxon>
        <taxon>Pecora</taxon>
        <taxon>Cervidae</taxon>
        <taxon>Cervinae</taxon>
        <taxon>Cervus</taxon>
    </lineage>
</organism>
<evidence type="ECO:0000256" key="1">
    <source>
        <dbReference type="SAM" id="MobiDB-lite"/>
    </source>
</evidence>
<feature type="region of interest" description="Disordered" evidence="1">
    <location>
        <begin position="34"/>
        <end position="80"/>
    </location>
</feature>